<feature type="region of interest" description="Disordered" evidence="1">
    <location>
        <begin position="270"/>
        <end position="295"/>
    </location>
</feature>
<reference evidence="2" key="2">
    <citation type="submission" date="2015-06" db="UniProtKB">
        <authorList>
            <consortium name="EnsemblPlants"/>
        </authorList>
    </citation>
    <scope>IDENTIFICATION</scope>
    <source>
        <strain evidence="2">DM1-3 516 R44</strain>
    </source>
</reference>
<dbReference type="Gramene" id="PGSC0003DMT400086338">
    <property type="protein sequence ID" value="PGSC0003DMT400086338"/>
    <property type="gene ID" value="PGSC0003DMG400035909"/>
</dbReference>
<feature type="compositionally biased region" description="Acidic residues" evidence="1">
    <location>
        <begin position="228"/>
        <end position="254"/>
    </location>
</feature>
<evidence type="ECO:0000313" key="2">
    <source>
        <dbReference type="EnsemblPlants" id="PGSC0003DMT400086338"/>
    </source>
</evidence>
<feature type="compositionally biased region" description="Basic and acidic residues" evidence="1">
    <location>
        <begin position="183"/>
        <end position="196"/>
    </location>
</feature>
<dbReference type="HOGENOM" id="CLU_944616_0_0_1"/>
<dbReference type="Proteomes" id="UP000011115">
    <property type="component" value="Unassembled WGS sequence"/>
</dbReference>
<name>M1DBI7_SOLTU</name>
<keyword evidence="3" id="KW-1185">Reference proteome</keyword>
<proteinExistence type="predicted"/>
<accession>M1DBI7</accession>
<evidence type="ECO:0000256" key="1">
    <source>
        <dbReference type="SAM" id="MobiDB-lite"/>
    </source>
</evidence>
<protein>
    <submittedName>
        <fullName evidence="2">Uncharacterized protein</fullName>
    </submittedName>
</protein>
<feature type="compositionally biased region" description="Basic and acidic residues" evidence="1">
    <location>
        <begin position="1"/>
        <end position="29"/>
    </location>
</feature>
<feature type="compositionally biased region" description="Polar residues" evidence="1">
    <location>
        <begin position="198"/>
        <end position="212"/>
    </location>
</feature>
<feature type="compositionally biased region" description="Polar residues" evidence="1">
    <location>
        <begin position="39"/>
        <end position="70"/>
    </location>
</feature>
<feature type="compositionally biased region" description="Basic residues" evidence="1">
    <location>
        <begin position="286"/>
        <end position="295"/>
    </location>
</feature>
<dbReference type="InParanoid" id="M1DBI7"/>
<feature type="compositionally biased region" description="Basic and acidic residues" evidence="1">
    <location>
        <begin position="213"/>
        <end position="224"/>
    </location>
</feature>
<dbReference type="AlphaFoldDB" id="M1DBI7"/>
<dbReference type="EnsemblPlants" id="PGSC0003DMT400086338">
    <property type="protein sequence ID" value="PGSC0003DMT400086338"/>
    <property type="gene ID" value="PGSC0003DMG400035909"/>
</dbReference>
<feature type="compositionally biased region" description="Polar residues" evidence="1">
    <location>
        <begin position="110"/>
        <end position="146"/>
    </location>
</feature>
<organism evidence="2 3">
    <name type="scientific">Solanum tuberosum</name>
    <name type="common">Potato</name>
    <dbReference type="NCBI Taxonomy" id="4113"/>
    <lineage>
        <taxon>Eukaryota</taxon>
        <taxon>Viridiplantae</taxon>
        <taxon>Streptophyta</taxon>
        <taxon>Embryophyta</taxon>
        <taxon>Tracheophyta</taxon>
        <taxon>Spermatophyta</taxon>
        <taxon>Magnoliopsida</taxon>
        <taxon>eudicotyledons</taxon>
        <taxon>Gunneridae</taxon>
        <taxon>Pentapetalae</taxon>
        <taxon>asterids</taxon>
        <taxon>lamiids</taxon>
        <taxon>Solanales</taxon>
        <taxon>Solanaceae</taxon>
        <taxon>Solanoideae</taxon>
        <taxon>Solaneae</taxon>
        <taxon>Solanum</taxon>
    </lineage>
</organism>
<feature type="region of interest" description="Disordered" evidence="1">
    <location>
        <begin position="1"/>
        <end position="254"/>
    </location>
</feature>
<reference evidence="3" key="1">
    <citation type="journal article" date="2011" name="Nature">
        <title>Genome sequence and analysis of the tuber crop potato.</title>
        <authorList>
            <consortium name="The Potato Genome Sequencing Consortium"/>
        </authorList>
    </citation>
    <scope>NUCLEOTIDE SEQUENCE [LARGE SCALE GENOMIC DNA]</scope>
    <source>
        <strain evidence="3">cv. DM1-3 516 R44</strain>
    </source>
</reference>
<dbReference type="PaxDb" id="4113-PGSC0003DMT400086338"/>
<sequence>MVQELREESSHNKNKGQDASKEVKQHQEEQWQTQKRKSNNQVPTQKGMQVETDQQFSKQPGMTSIPTYNTIVDLDMQEQTNSQVEKDNQQEGKNATLTLQVAPEPAPKSPTHSKVPINQQSNEQEGQNRKTTGIDSVLSKSQNPFSILSDVADDVEGGMDGGCQEKPTNLQEGVSKGGNLTHVLHEVAHTDHRPDLRTSATTQQVPTKQNHNQAKEMETDKSDYDVLNSEDELDEDTQSINEIDIDDNEEDEETSAQLIKAFGSTFPSDYQDEVQEVTAQQGLSPRGRRTQKQSK</sequence>
<evidence type="ECO:0000313" key="3">
    <source>
        <dbReference type="Proteomes" id="UP000011115"/>
    </source>
</evidence>